<reference evidence="1 2" key="1">
    <citation type="submission" date="2024-05" db="EMBL/GenBank/DDBJ databases">
        <title>Sinomonas sp. nov., isolated from a waste landfill.</title>
        <authorList>
            <person name="Zhao Y."/>
        </authorList>
    </citation>
    <scope>NUCLEOTIDE SEQUENCE [LARGE SCALE GENOMIC DNA]</scope>
    <source>
        <strain evidence="1 2">CCTCC AB2014300</strain>
    </source>
</reference>
<comment type="caution">
    <text evidence="1">The sequence shown here is derived from an EMBL/GenBank/DDBJ whole genome shotgun (WGS) entry which is preliminary data.</text>
</comment>
<evidence type="ECO:0000313" key="1">
    <source>
        <dbReference type="EMBL" id="MEN2743372.1"/>
    </source>
</evidence>
<organism evidence="1 2">
    <name type="scientific">Sinomonas halotolerans</name>
    <dbReference type="NCBI Taxonomy" id="1644133"/>
    <lineage>
        <taxon>Bacteria</taxon>
        <taxon>Bacillati</taxon>
        <taxon>Actinomycetota</taxon>
        <taxon>Actinomycetes</taxon>
        <taxon>Micrococcales</taxon>
        <taxon>Micrococcaceae</taxon>
        <taxon>Sinomonas</taxon>
    </lineage>
</organism>
<evidence type="ECO:0000313" key="2">
    <source>
        <dbReference type="Proteomes" id="UP001422074"/>
    </source>
</evidence>
<dbReference type="Proteomes" id="UP001422074">
    <property type="component" value="Unassembled WGS sequence"/>
</dbReference>
<protein>
    <submittedName>
        <fullName evidence="1">Uncharacterized protein</fullName>
    </submittedName>
</protein>
<sequence length="122" mass="12897">MPQRTPAPAWAAAAARPLVAELAEHARLSLDRLEPAAAQAAGIQDWHPGQLAPALVQALLEALPTELNKIGRGRLDQYLASRAAQDGLTAKEVLATELSPLMGMSVSGLTTAFGYRPPRRPA</sequence>
<accession>A0ABU9WWZ1</accession>
<dbReference type="RefSeq" id="WP_345882865.1">
    <property type="nucleotide sequence ID" value="NZ_JBDFRB010000001.1"/>
</dbReference>
<keyword evidence="2" id="KW-1185">Reference proteome</keyword>
<name>A0ABU9WWZ1_9MICC</name>
<proteinExistence type="predicted"/>
<dbReference type="EMBL" id="JBDFRB010000001">
    <property type="protein sequence ID" value="MEN2743372.1"/>
    <property type="molecule type" value="Genomic_DNA"/>
</dbReference>
<gene>
    <name evidence="1" type="ORF">ABCQ75_02310</name>
</gene>